<organism evidence="2 3">
    <name type="scientific">Limosilactobacillus antri DSM 16041</name>
    <dbReference type="NCBI Taxonomy" id="525309"/>
    <lineage>
        <taxon>Bacteria</taxon>
        <taxon>Bacillati</taxon>
        <taxon>Bacillota</taxon>
        <taxon>Bacilli</taxon>
        <taxon>Lactobacillales</taxon>
        <taxon>Lactobacillaceae</taxon>
        <taxon>Limosilactobacillus</taxon>
    </lineage>
</organism>
<name>A0ABR5P1X6_9LACO</name>
<dbReference type="GO" id="GO:0008168">
    <property type="term" value="F:methyltransferase activity"/>
    <property type="evidence" value="ECO:0007669"/>
    <property type="project" value="UniProtKB-KW"/>
</dbReference>
<sequence length="254" mass="28645">MMKNQADLLKADERIDQLYSNDVRLIQSPSCFAFSLDAVLLADFVRPNRRRQLRIVDLCAGNAAVGLFLHNKLGGQFTEVELQTRIADMARRSIALNGLTDRYRVLNLDIADVFSAIPKDSADIVLCNPPYFPVTEKSQKNPNQYLAIARHELKTNLAMVAQQMSGLLKMNGHGYLVHRPDRLTEILTVLQQQRLVPKRLRFIYPKPGRDANMVLIEAIKDGKPGGLKVVPPLIVNDEAGNYRPEVRKLLYGKD</sequence>
<dbReference type="InterPro" id="IPR050210">
    <property type="entry name" value="tRNA_Adenine-N(6)_MTase"/>
</dbReference>
<dbReference type="SUPFAM" id="SSF53335">
    <property type="entry name" value="S-adenosyl-L-methionine-dependent methyltransferases"/>
    <property type="match status" value="1"/>
</dbReference>
<gene>
    <name evidence="2" type="ORF">FC31_GL001211</name>
</gene>
<dbReference type="InterPro" id="IPR029063">
    <property type="entry name" value="SAM-dependent_MTases_sf"/>
</dbReference>
<feature type="domain" description="Methyltransferase small" evidence="1">
    <location>
        <begin position="48"/>
        <end position="164"/>
    </location>
</feature>
<dbReference type="Gene3D" id="3.40.50.150">
    <property type="entry name" value="Vaccinia Virus protein VP39"/>
    <property type="match status" value="1"/>
</dbReference>
<dbReference type="PROSITE" id="PS00092">
    <property type="entry name" value="N6_MTASE"/>
    <property type="match status" value="1"/>
</dbReference>
<dbReference type="GO" id="GO:0032259">
    <property type="term" value="P:methylation"/>
    <property type="evidence" value="ECO:0007669"/>
    <property type="project" value="UniProtKB-KW"/>
</dbReference>
<keyword evidence="2" id="KW-0489">Methyltransferase</keyword>
<dbReference type="CDD" id="cd02440">
    <property type="entry name" value="AdoMet_MTases"/>
    <property type="match status" value="1"/>
</dbReference>
<dbReference type="EMBL" id="AZDK01000003">
    <property type="protein sequence ID" value="KRK60596.1"/>
    <property type="molecule type" value="Genomic_DNA"/>
</dbReference>
<dbReference type="InterPro" id="IPR002052">
    <property type="entry name" value="DNA_methylase_N6_adenine_CS"/>
</dbReference>
<protein>
    <submittedName>
        <fullName evidence="2">Methyltransferase</fullName>
    </submittedName>
</protein>
<dbReference type="Proteomes" id="UP000051883">
    <property type="component" value="Unassembled WGS sequence"/>
</dbReference>
<keyword evidence="3" id="KW-1185">Reference proteome</keyword>
<dbReference type="PANTHER" id="PTHR47739">
    <property type="entry name" value="TRNA1(VAL) (ADENINE(37)-N6)-METHYLTRANSFERASE"/>
    <property type="match status" value="1"/>
</dbReference>
<comment type="caution">
    <text evidence="2">The sequence shown here is derived from an EMBL/GenBank/DDBJ whole genome shotgun (WGS) entry which is preliminary data.</text>
</comment>
<keyword evidence="2" id="KW-0808">Transferase</keyword>
<proteinExistence type="predicted"/>
<dbReference type="Pfam" id="PF05175">
    <property type="entry name" value="MTS"/>
    <property type="match status" value="1"/>
</dbReference>
<reference evidence="2 3" key="1">
    <citation type="journal article" date="2015" name="Genome Announc.">
        <title>Expanding the biotechnology potential of lactobacilli through comparative genomics of 213 strains and associated genera.</title>
        <authorList>
            <person name="Sun Z."/>
            <person name="Harris H.M."/>
            <person name="McCann A."/>
            <person name="Guo C."/>
            <person name="Argimon S."/>
            <person name="Zhang W."/>
            <person name="Yang X."/>
            <person name="Jeffery I.B."/>
            <person name="Cooney J.C."/>
            <person name="Kagawa T.F."/>
            <person name="Liu W."/>
            <person name="Song Y."/>
            <person name="Salvetti E."/>
            <person name="Wrobel A."/>
            <person name="Rasinkangas P."/>
            <person name="Parkhill J."/>
            <person name="Rea M.C."/>
            <person name="O'Sullivan O."/>
            <person name="Ritari J."/>
            <person name="Douillard F.P."/>
            <person name="Paul Ross R."/>
            <person name="Yang R."/>
            <person name="Briner A.E."/>
            <person name="Felis G.E."/>
            <person name="de Vos W.M."/>
            <person name="Barrangou R."/>
            <person name="Klaenhammer T.R."/>
            <person name="Caufield P.W."/>
            <person name="Cui Y."/>
            <person name="Zhang H."/>
            <person name="O'Toole P.W."/>
        </authorList>
    </citation>
    <scope>NUCLEOTIDE SEQUENCE [LARGE SCALE GENOMIC DNA]</scope>
    <source>
        <strain evidence="2 3">DSM 16041</strain>
    </source>
</reference>
<dbReference type="PANTHER" id="PTHR47739:SF1">
    <property type="entry name" value="TRNA1(VAL) (ADENINE(37)-N6)-METHYLTRANSFERASE"/>
    <property type="match status" value="1"/>
</dbReference>
<accession>A0ABR5P1X6</accession>
<dbReference type="InterPro" id="IPR007848">
    <property type="entry name" value="Small_mtfrase_dom"/>
</dbReference>
<evidence type="ECO:0000313" key="3">
    <source>
        <dbReference type="Proteomes" id="UP000051883"/>
    </source>
</evidence>
<evidence type="ECO:0000259" key="1">
    <source>
        <dbReference type="Pfam" id="PF05175"/>
    </source>
</evidence>
<evidence type="ECO:0000313" key="2">
    <source>
        <dbReference type="EMBL" id="KRK60596.1"/>
    </source>
</evidence>